<dbReference type="InterPro" id="IPR001412">
    <property type="entry name" value="aa-tRNA-synth_I_CS"/>
</dbReference>
<comment type="subcellular location">
    <subcellularLocation>
        <location evidence="1">Mitochondrion matrix</location>
    </subcellularLocation>
</comment>
<keyword evidence="9 11" id="KW-0030">Aminoacyl-tRNA synthetase</keyword>
<dbReference type="FunFam" id="1.10.240.10:FF:000001">
    <property type="entry name" value="Tyrosine--tRNA ligase"/>
    <property type="match status" value="1"/>
</dbReference>
<dbReference type="EMBL" id="KZ678560">
    <property type="protein sequence ID" value="PSR79671.1"/>
    <property type="molecule type" value="Genomic_DNA"/>
</dbReference>
<evidence type="ECO:0000256" key="6">
    <source>
        <dbReference type="ARBA" id="ARBA00022840"/>
    </source>
</evidence>
<dbReference type="PANTHER" id="PTHR11766:SF0">
    <property type="entry name" value="TYROSINE--TRNA LIGASE, MITOCHONDRIAL"/>
    <property type="match status" value="1"/>
</dbReference>
<accession>A0A2T2ZYK2</accession>
<keyword evidence="8" id="KW-0809">Transit peptide</keyword>
<dbReference type="InterPro" id="IPR002307">
    <property type="entry name" value="Tyr-tRNA-ligase"/>
</dbReference>
<reference evidence="14 15" key="1">
    <citation type="journal article" date="2018" name="Mycol. Prog.">
        <title>Coniella lustricola, a new species from submerged detritus.</title>
        <authorList>
            <person name="Raudabaugh D.B."/>
            <person name="Iturriaga T."/>
            <person name="Carver A."/>
            <person name="Mondo S."/>
            <person name="Pangilinan J."/>
            <person name="Lipzen A."/>
            <person name="He G."/>
            <person name="Amirebrahimi M."/>
            <person name="Grigoriev I.V."/>
            <person name="Miller A.N."/>
        </authorList>
    </citation>
    <scope>NUCLEOTIDE SEQUENCE [LARGE SCALE GENOMIC DNA]</scope>
    <source>
        <strain evidence="14 15">B22-T-1</strain>
    </source>
</reference>
<dbReference type="GO" id="GO:0004831">
    <property type="term" value="F:tyrosine-tRNA ligase activity"/>
    <property type="evidence" value="ECO:0007669"/>
    <property type="project" value="UniProtKB-EC"/>
</dbReference>
<dbReference type="STRING" id="2025994.A0A2T2ZYK2"/>
<feature type="coiled-coil region" evidence="12">
    <location>
        <begin position="564"/>
        <end position="591"/>
    </location>
</feature>
<dbReference type="Gene3D" id="3.10.290.10">
    <property type="entry name" value="RNA-binding S4 domain"/>
    <property type="match status" value="1"/>
</dbReference>
<organism evidence="14 15">
    <name type="scientific">Coniella lustricola</name>
    <dbReference type="NCBI Taxonomy" id="2025994"/>
    <lineage>
        <taxon>Eukaryota</taxon>
        <taxon>Fungi</taxon>
        <taxon>Dikarya</taxon>
        <taxon>Ascomycota</taxon>
        <taxon>Pezizomycotina</taxon>
        <taxon>Sordariomycetes</taxon>
        <taxon>Sordariomycetidae</taxon>
        <taxon>Diaporthales</taxon>
        <taxon>Schizoparmaceae</taxon>
        <taxon>Coniella</taxon>
    </lineage>
</organism>
<dbReference type="SUPFAM" id="SSF52374">
    <property type="entry name" value="Nucleotidylyl transferase"/>
    <property type="match status" value="1"/>
</dbReference>
<keyword evidence="7 11" id="KW-0648">Protein biosynthesis</keyword>
<dbReference type="InterPro" id="IPR002305">
    <property type="entry name" value="aa-tRNA-synth_Ic"/>
</dbReference>
<evidence type="ECO:0000313" key="14">
    <source>
        <dbReference type="EMBL" id="PSR79671.1"/>
    </source>
</evidence>
<dbReference type="Gene3D" id="1.10.240.10">
    <property type="entry name" value="Tyrosyl-Transfer RNA Synthetase"/>
    <property type="match status" value="1"/>
</dbReference>
<dbReference type="InterPro" id="IPR024088">
    <property type="entry name" value="Tyr-tRNA-ligase_bac-type"/>
</dbReference>
<evidence type="ECO:0000259" key="13">
    <source>
        <dbReference type="Pfam" id="PF16714"/>
    </source>
</evidence>
<dbReference type="OrthoDB" id="337870at2759"/>
<dbReference type="GO" id="GO:0005829">
    <property type="term" value="C:cytosol"/>
    <property type="evidence" value="ECO:0007669"/>
    <property type="project" value="TreeGrafter"/>
</dbReference>
<sequence>MAPSVAYRGLQARVAMCRECLRSRAATPVQPQRRWIGTKYMAKLKVAEAEWRYSADEIRSGRKRHIWDEFQERGFVKDVVGSPEMIRKTMLEKRIGIYCGVDPTANSLHIGHLVAMMPVFWSYMHGYGAFTIIGGSTAKIGDPTGRVDGRPAMSSATLVQNLAGIQHQLKALWAHMEVVAARFQYQKNWAWRKGIINNNQWWNSLPMLEVMKRLGTPMRVGPLLGRDSVKTRLQEGSGMSFAEFSYPLMQAWDWYELYKQRGVQMQVGGSDQYGNILTGAQGVKHCVASEPNEADQLPRGELDQPMGFTVPLLTDSAGKKFGKSEGNAIWLDPFQTSPFDFYGYLVRRSDAEVEQLLKLLTFQPLKSIAKTMEQHNADPRKRVAQHLLAYEVSALVHGDKIAQETQIRHRAVYGQDRGSANIPITFAHEPGASDHMHSTVDNRPKADIQLPFHVLEQSLARIVYASGLSASVADAHRTIKARGLYIGGSPGQKPHENKGMLVEQLMYTPVTLWDPSHTPRFLIDGKILLLRKGKHNLRCIEFISDEEYAKTGRQYPGQPNTGAFRKARERMREIEQRAQTEQRQVTKEEHSLMQQVSEATQGLTNKQLREKWERLKEAGLIKDDDELI</sequence>
<protein>
    <recommendedName>
        <fullName evidence="11">Tyrosine--tRNA ligase</fullName>
        <ecNumber evidence="11">6.1.1.1</ecNumber>
    </recommendedName>
    <alternativeName>
        <fullName evidence="11">Tyrosyl-tRNA synthetase</fullName>
    </alternativeName>
</protein>
<dbReference type="PANTHER" id="PTHR11766">
    <property type="entry name" value="TYROSYL-TRNA SYNTHETASE"/>
    <property type="match status" value="1"/>
</dbReference>
<evidence type="ECO:0000256" key="3">
    <source>
        <dbReference type="ARBA" id="ARBA00022598"/>
    </source>
</evidence>
<dbReference type="GO" id="GO:0003723">
    <property type="term" value="F:RNA binding"/>
    <property type="evidence" value="ECO:0007669"/>
    <property type="project" value="InterPro"/>
</dbReference>
<dbReference type="InParanoid" id="A0A2T2ZYK2"/>
<dbReference type="Proteomes" id="UP000241462">
    <property type="component" value="Unassembled WGS sequence"/>
</dbReference>
<dbReference type="GO" id="GO:0005759">
    <property type="term" value="C:mitochondrial matrix"/>
    <property type="evidence" value="ECO:0007669"/>
    <property type="project" value="UniProtKB-SubCell"/>
</dbReference>
<keyword evidence="6 11" id="KW-0067">ATP-binding</keyword>
<dbReference type="Pfam" id="PF00579">
    <property type="entry name" value="tRNA-synt_1b"/>
    <property type="match status" value="1"/>
</dbReference>
<keyword evidence="3 11" id="KW-0436">Ligase</keyword>
<evidence type="ECO:0000256" key="4">
    <source>
        <dbReference type="ARBA" id="ARBA00022664"/>
    </source>
</evidence>
<proteinExistence type="inferred from homology"/>
<evidence type="ECO:0000256" key="9">
    <source>
        <dbReference type="ARBA" id="ARBA00023146"/>
    </source>
</evidence>
<evidence type="ECO:0000256" key="11">
    <source>
        <dbReference type="RuleBase" id="RU361234"/>
    </source>
</evidence>
<dbReference type="CDD" id="cd00805">
    <property type="entry name" value="TyrRS_core"/>
    <property type="match status" value="1"/>
</dbReference>
<evidence type="ECO:0000256" key="2">
    <source>
        <dbReference type="ARBA" id="ARBA00005594"/>
    </source>
</evidence>
<evidence type="ECO:0000256" key="10">
    <source>
        <dbReference type="ARBA" id="ARBA00048248"/>
    </source>
</evidence>
<dbReference type="FunCoup" id="A0A2T2ZYK2">
    <property type="interactions" value="651"/>
</dbReference>
<dbReference type="GO" id="GO:0005524">
    <property type="term" value="F:ATP binding"/>
    <property type="evidence" value="ECO:0007669"/>
    <property type="project" value="UniProtKB-KW"/>
</dbReference>
<evidence type="ECO:0000313" key="15">
    <source>
        <dbReference type="Proteomes" id="UP000241462"/>
    </source>
</evidence>
<dbReference type="InterPro" id="IPR014729">
    <property type="entry name" value="Rossmann-like_a/b/a_fold"/>
</dbReference>
<evidence type="ECO:0000256" key="7">
    <source>
        <dbReference type="ARBA" id="ARBA00022917"/>
    </source>
</evidence>
<evidence type="ECO:0000256" key="8">
    <source>
        <dbReference type="ARBA" id="ARBA00022946"/>
    </source>
</evidence>
<keyword evidence="5 11" id="KW-0547">Nucleotide-binding</keyword>
<dbReference type="InterPro" id="IPR036986">
    <property type="entry name" value="S4_RNA-bd_sf"/>
</dbReference>
<dbReference type="PROSITE" id="PS00178">
    <property type="entry name" value="AA_TRNA_LIGASE_I"/>
    <property type="match status" value="1"/>
</dbReference>
<evidence type="ECO:0000256" key="5">
    <source>
        <dbReference type="ARBA" id="ARBA00022741"/>
    </source>
</evidence>
<comment type="catalytic activity">
    <reaction evidence="10 11">
        <text>tRNA(Tyr) + L-tyrosine + ATP = L-tyrosyl-tRNA(Tyr) + AMP + diphosphate + H(+)</text>
        <dbReference type="Rhea" id="RHEA:10220"/>
        <dbReference type="Rhea" id="RHEA-COMP:9706"/>
        <dbReference type="Rhea" id="RHEA-COMP:9707"/>
        <dbReference type="ChEBI" id="CHEBI:15378"/>
        <dbReference type="ChEBI" id="CHEBI:30616"/>
        <dbReference type="ChEBI" id="CHEBI:33019"/>
        <dbReference type="ChEBI" id="CHEBI:58315"/>
        <dbReference type="ChEBI" id="CHEBI:78442"/>
        <dbReference type="ChEBI" id="CHEBI:78536"/>
        <dbReference type="ChEBI" id="CHEBI:456215"/>
        <dbReference type="EC" id="6.1.1.1"/>
    </reaction>
</comment>
<dbReference type="Pfam" id="PF16714">
    <property type="entry name" value="TyrRSs_C"/>
    <property type="match status" value="1"/>
</dbReference>
<keyword evidence="12" id="KW-0175">Coiled coil</keyword>
<name>A0A2T2ZYK2_9PEZI</name>
<keyword evidence="15" id="KW-1185">Reference proteome</keyword>
<dbReference type="Gene3D" id="3.40.50.620">
    <property type="entry name" value="HUPs"/>
    <property type="match status" value="1"/>
</dbReference>
<dbReference type="EC" id="6.1.1.1" evidence="11"/>
<dbReference type="AlphaFoldDB" id="A0A2T2ZYK2"/>
<comment type="similarity">
    <text evidence="2 11">Belongs to the class-I aminoacyl-tRNA synthetase family.</text>
</comment>
<dbReference type="NCBIfam" id="TIGR00234">
    <property type="entry name" value="tyrS"/>
    <property type="match status" value="1"/>
</dbReference>
<keyword evidence="4" id="KW-0507">mRNA processing</keyword>
<dbReference type="PRINTS" id="PR01040">
    <property type="entry name" value="TRNASYNTHTYR"/>
</dbReference>
<evidence type="ECO:0000256" key="1">
    <source>
        <dbReference type="ARBA" id="ARBA00004305"/>
    </source>
</evidence>
<dbReference type="FunFam" id="3.40.50.620:FF:000227">
    <property type="entry name" value="Tyrosine--tRNA ligase"/>
    <property type="match status" value="1"/>
</dbReference>
<evidence type="ECO:0000256" key="12">
    <source>
        <dbReference type="SAM" id="Coils"/>
    </source>
</evidence>
<dbReference type="GO" id="GO:0006437">
    <property type="term" value="P:tyrosyl-tRNA aminoacylation"/>
    <property type="evidence" value="ECO:0007669"/>
    <property type="project" value="InterPro"/>
</dbReference>
<dbReference type="InterPro" id="IPR032005">
    <property type="entry name" value="TyrRSs_C"/>
</dbReference>
<gene>
    <name evidence="14" type="ORF">BD289DRAFT_395774</name>
</gene>
<feature type="domain" description="Tyrosyl-tRNA synthetase C-terminal" evidence="13">
    <location>
        <begin position="439"/>
        <end position="559"/>
    </location>
</feature>
<dbReference type="GO" id="GO:0006397">
    <property type="term" value="P:mRNA processing"/>
    <property type="evidence" value="ECO:0007669"/>
    <property type="project" value="UniProtKB-KW"/>
</dbReference>